<evidence type="ECO:0000256" key="3">
    <source>
        <dbReference type="ARBA" id="ARBA00022737"/>
    </source>
</evidence>
<dbReference type="STRING" id="407821.A0A087T6A6"/>
<dbReference type="InterPro" id="IPR036236">
    <property type="entry name" value="Znf_C2H2_sf"/>
</dbReference>
<dbReference type="PROSITE" id="PS00028">
    <property type="entry name" value="ZINC_FINGER_C2H2_1"/>
    <property type="match status" value="1"/>
</dbReference>
<keyword evidence="12" id="KW-1185">Reference proteome</keyword>
<dbReference type="AlphaFoldDB" id="A0A087T6A6"/>
<keyword evidence="8" id="KW-0539">Nucleus</keyword>
<feature type="domain" description="C2H2-type" evidence="10">
    <location>
        <begin position="14"/>
        <end position="41"/>
    </location>
</feature>
<dbReference type="GO" id="GO:0008270">
    <property type="term" value="F:zinc ion binding"/>
    <property type="evidence" value="ECO:0007669"/>
    <property type="project" value="UniProtKB-KW"/>
</dbReference>
<dbReference type="OrthoDB" id="6434074at2759"/>
<name>A0A087T6A6_STEMI</name>
<dbReference type="SMART" id="SM00355">
    <property type="entry name" value="ZnF_C2H2"/>
    <property type="match status" value="2"/>
</dbReference>
<reference evidence="11 12" key="1">
    <citation type="submission" date="2013-11" db="EMBL/GenBank/DDBJ databases">
        <title>Genome sequencing of Stegodyphus mimosarum.</title>
        <authorList>
            <person name="Bechsgaard J."/>
        </authorList>
    </citation>
    <scope>NUCLEOTIDE SEQUENCE [LARGE SCALE GENOMIC DNA]</scope>
</reference>
<evidence type="ECO:0000256" key="6">
    <source>
        <dbReference type="ARBA" id="ARBA00023015"/>
    </source>
</evidence>
<dbReference type="PANTHER" id="PTHR24379">
    <property type="entry name" value="KRAB AND ZINC FINGER DOMAIN-CONTAINING"/>
    <property type="match status" value="1"/>
</dbReference>
<proteinExistence type="predicted"/>
<evidence type="ECO:0000313" key="11">
    <source>
        <dbReference type="EMBL" id="KFM60645.1"/>
    </source>
</evidence>
<dbReference type="GO" id="GO:0005634">
    <property type="term" value="C:nucleus"/>
    <property type="evidence" value="ECO:0007669"/>
    <property type="project" value="UniProtKB-SubCell"/>
</dbReference>
<dbReference type="InterPro" id="IPR013087">
    <property type="entry name" value="Znf_C2H2_type"/>
</dbReference>
<evidence type="ECO:0000256" key="9">
    <source>
        <dbReference type="PROSITE-ProRule" id="PRU00042"/>
    </source>
</evidence>
<dbReference type="SUPFAM" id="SSF57667">
    <property type="entry name" value="beta-beta-alpha zinc fingers"/>
    <property type="match status" value="1"/>
</dbReference>
<evidence type="ECO:0000256" key="7">
    <source>
        <dbReference type="ARBA" id="ARBA00023163"/>
    </source>
</evidence>
<dbReference type="FunFam" id="3.30.160.60:FF:000060">
    <property type="entry name" value="zinc finger protein 436"/>
    <property type="match status" value="1"/>
</dbReference>
<dbReference type="Proteomes" id="UP000054359">
    <property type="component" value="Unassembled WGS sequence"/>
</dbReference>
<evidence type="ECO:0000256" key="8">
    <source>
        <dbReference type="ARBA" id="ARBA00023242"/>
    </source>
</evidence>
<evidence type="ECO:0000259" key="10">
    <source>
        <dbReference type="PROSITE" id="PS50157"/>
    </source>
</evidence>
<evidence type="ECO:0000256" key="1">
    <source>
        <dbReference type="ARBA" id="ARBA00004123"/>
    </source>
</evidence>
<keyword evidence="4 9" id="KW-0863">Zinc-finger</keyword>
<protein>
    <submittedName>
        <fullName evidence="11">Zinc finger protein 23</fullName>
    </submittedName>
</protein>
<evidence type="ECO:0000256" key="4">
    <source>
        <dbReference type="ARBA" id="ARBA00022771"/>
    </source>
</evidence>
<dbReference type="PANTHER" id="PTHR24379:SF121">
    <property type="entry name" value="C2H2-TYPE DOMAIN-CONTAINING PROTEIN"/>
    <property type="match status" value="1"/>
</dbReference>
<comment type="subcellular location">
    <subcellularLocation>
        <location evidence="1">Nucleus</location>
    </subcellularLocation>
</comment>
<keyword evidence="7" id="KW-0804">Transcription</keyword>
<feature type="domain" description="C2H2-type" evidence="10">
    <location>
        <begin position="42"/>
        <end position="69"/>
    </location>
</feature>
<organism evidence="11 12">
    <name type="scientific">Stegodyphus mimosarum</name>
    <name type="common">African social velvet spider</name>
    <dbReference type="NCBI Taxonomy" id="407821"/>
    <lineage>
        <taxon>Eukaryota</taxon>
        <taxon>Metazoa</taxon>
        <taxon>Ecdysozoa</taxon>
        <taxon>Arthropoda</taxon>
        <taxon>Chelicerata</taxon>
        <taxon>Arachnida</taxon>
        <taxon>Araneae</taxon>
        <taxon>Araneomorphae</taxon>
        <taxon>Entelegynae</taxon>
        <taxon>Eresoidea</taxon>
        <taxon>Eresidae</taxon>
        <taxon>Stegodyphus</taxon>
    </lineage>
</organism>
<accession>A0A087T6A6</accession>
<keyword evidence="5" id="KW-0862">Zinc</keyword>
<dbReference type="EMBL" id="KK113641">
    <property type="protein sequence ID" value="KFM60645.1"/>
    <property type="molecule type" value="Genomic_DNA"/>
</dbReference>
<keyword evidence="2" id="KW-0479">Metal-binding</keyword>
<gene>
    <name evidence="11" type="ORF">X975_01141</name>
</gene>
<dbReference type="PROSITE" id="PS50157">
    <property type="entry name" value="ZINC_FINGER_C2H2_2"/>
    <property type="match status" value="2"/>
</dbReference>
<keyword evidence="3" id="KW-0677">Repeat</keyword>
<evidence type="ECO:0000256" key="5">
    <source>
        <dbReference type="ARBA" id="ARBA00022833"/>
    </source>
</evidence>
<evidence type="ECO:0000313" key="12">
    <source>
        <dbReference type="Proteomes" id="UP000054359"/>
    </source>
</evidence>
<feature type="non-terminal residue" evidence="11">
    <location>
        <position position="71"/>
    </location>
</feature>
<dbReference type="OMA" id="VWHHRSE"/>
<sequence length="71" mass="8343">MVWHHRSELPSFKYFCIKCPYATDNRTNFKTHMDVHSPDRPFQCKICGNGFRRIASLSHHMIIHTGESPLI</sequence>
<dbReference type="Gene3D" id="3.30.160.60">
    <property type="entry name" value="Classic Zinc Finger"/>
    <property type="match status" value="1"/>
</dbReference>
<evidence type="ECO:0000256" key="2">
    <source>
        <dbReference type="ARBA" id="ARBA00022723"/>
    </source>
</evidence>
<keyword evidence="6" id="KW-0805">Transcription regulation</keyword>
<dbReference type="Pfam" id="PF00096">
    <property type="entry name" value="zf-C2H2"/>
    <property type="match status" value="1"/>
</dbReference>